<gene>
    <name evidence="1" type="ORF">TWF970_001814</name>
</gene>
<dbReference type="AlphaFoldDB" id="A0A7C8RGR2"/>
<dbReference type="EMBL" id="JAABOJ010000013">
    <property type="protein sequence ID" value="KAF3282408.1"/>
    <property type="molecule type" value="Genomic_DNA"/>
</dbReference>
<proteinExistence type="predicted"/>
<accession>A0A7C8RGR2</accession>
<dbReference type="SUPFAM" id="SSF50494">
    <property type="entry name" value="Trypsin-like serine proteases"/>
    <property type="match status" value="1"/>
</dbReference>
<dbReference type="InterPro" id="IPR043504">
    <property type="entry name" value="Peptidase_S1_PA_chymotrypsin"/>
</dbReference>
<organism evidence="1 2">
    <name type="scientific">Orbilia oligospora</name>
    <name type="common">Nematode-trapping fungus</name>
    <name type="synonym">Arthrobotrys oligospora</name>
    <dbReference type="NCBI Taxonomy" id="2813651"/>
    <lineage>
        <taxon>Eukaryota</taxon>
        <taxon>Fungi</taxon>
        <taxon>Dikarya</taxon>
        <taxon>Ascomycota</taxon>
        <taxon>Pezizomycotina</taxon>
        <taxon>Orbiliomycetes</taxon>
        <taxon>Orbiliales</taxon>
        <taxon>Orbiliaceae</taxon>
        <taxon>Orbilia</taxon>
    </lineage>
</organism>
<reference evidence="1 2" key="1">
    <citation type="submission" date="2020-01" db="EMBL/GenBank/DDBJ databases">
        <authorList>
            <person name="Palmer J.M."/>
        </authorList>
    </citation>
    <scope>NUCLEOTIDE SEQUENCE [LARGE SCALE GENOMIC DNA]</scope>
    <source>
        <strain evidence="1 2">TWF970</strain>
    </source>
</reference>
<evidence type="ECO:0008006" key="3">
    <source>
        <dbReference type="Google" id="ProtNLM"/>
    </source>
</evidence>
<sequence>MLERGDRRKRNEKKRPTRRITNCVARTTTLRHRKLVKNLIDNFEDVVARQPTNLFTPFNHGFVFEPQPAWLPFKPLFKSNATLPKDRINRYFTFLKPGFCGESEDQRLLRRFKNSVVMLAVRFSEAAGPGSSSAAAIHPHISRASGSLIDNDKVLTCAHVIKSPDEGKWQYEIFCSLEPKSGRIGRLSVTGNCFGPA</sequence>
<evidence type="ECO:0000313" key="2">
    <source>
        <dbReference type="Proteomes" id="UP000474640"/>
    </source>
</evidence>
<dbReference type="InterPro" id="IPR009003">
    <property type="entry name" value="Peptidase_S1_PA"/>
</dbReference>
<dbReference type="Gene3D" id="2.40.10.10">
    <property type="entry name" value="Trypsin-like serine proteases"/>
    <property type="match status" value="1"/>
</dbReference>
<name>A0A7C8RGR2_ORBOL</name>
<evidence type="ECO:0000313" key="1">
    <source>
        <dbReference type="EMBL" id="KAF3282408.1"/>
    </source>
</evidence>
<protein>
    <recommendedName>
        <fullName evidence="3">Serine protease</fullName>
    </recommendedName>
</protein>
<comment type="caution">
    <text evidence="1">The sequence shown here is derived from an EMBL/GenBank/DDBJ whole genome shotgun (WGS) entry which is preliminary data.</text>
</comment>
<dbReference type="Proteomes" id="UP000474640">
    <property type="component" value="Unassembled WGS sequence"/>
</dbReference>